<reference evidence="6" key="1">
    <citation type="journal article" date="2024" name="Gigascience">
        <title>Chromosome-level genome of the poultry shaft louse Menopon gallinae provides insight into the host-switching and adaptive evolution of parasitic lice.</title>
        <authorList>
            <person name="Xu Y."/>
            <person name="Ma L."/>
            <person name="Liu S."/>
            <person name="Liang Y."/>
            <person name="Liu Q."/>
            <person name="He Z."/>
            <person name="Tian L."/>
            <person name="Duan Y."/>
            <person name="Cai W."/>
            <person name="Li H."/>
            <person name="Song F."/>
        </authorList>
    </citation>
    <scope>NUCLEOTIDE SEQUENCE</scope>
    <source>
        <strain evidence="6">Cailab_2023a</strain>
    </source>
</reference>
<dbReference type="HAMAP" id="MF_02087">
    <property type="entry name" value="PLP_homeostasis"/>
    <property type="match status" value="1"/>
</dbReference>
<accession>A0AAW2I793</accession>
<dbReference type="AlphaFoldDB" id="A0AAW2I793"/>
<evidence type="ECO:0000313" key="6">
    <source>
        <dbReference type="EMBL" id="KAL0277721.1"/>
    </source>
</evidence>
<dbReference type="Gene3D" id="3.20.20.10">
    <property type="entry name" value="Alanine racemase"/>
    <property type="match status" value="1"/>
</dbReference>
<dbReference type="NCBIfam" id="TIGR00044">
    <property type="entry name" value="YggS family pyridoxal phosphate-dependent enzyme"/>
    <property type="match status" value="1"/>
</dbReference>
<dbReference type="InterPro" id="IPR001608">
    <property type="entry name" value="Ala_racemase_N"/>
</dbReference>
<evidence type="ECO:0000256" key="2">
    <source>
        <dbReference type="HAMAP-Rule" id="MF_03225"/>
    </source>
</evidence>
<dbReference type="PANTHER" id="PTHR10146:SF14">
    <property type="entry name" value="PYRIDOXAL PHOSPHATE HOMEOSTASIS PROTEIN"/>
    <property type="match status" value="1"/>
</dbReference>
<evidence type="ECO:0000256" key="3">
    <source>
        <dbReference type="PIRSR" id="PIRSR004848-1"/>
    </source>
</evidence>
<dbReference type="InterPro" id="IPR011078">
    <property type="entry name" value="PyrdxlP_homeostasis"/>
</dbReference>
<sequence length="257" mass="29262">MTDVAKNLKTVKERIEKACLKRPPELQTYTPQLVAVTKTKPKENIIEAYKEGQLHFGENYVQEFVEKAFDEDIQKECPDIKWHFIGHLQRNKVNKLLTIPNLYCIQTVHNDKLADSLNAALDRAIENKRRLNVCIQVNTSREEEKSGCTPEETVELVKYVVENCPNLKVIGLMTIGKYHNYDPVEGLNPDFMSLVKCRAAVCKELDIDDVNSFQLSMGMSADFEHAIELGATIVRVGTAIFGGRYYNKTVEQHSNVK</sequence>
<evidence type="ECO:0000256" key="1">
    <source>
        <dbReference type="ARBA" id="ARBA00022898"/>
    </source>
</evidence>
<dbReference type="EMBL" id="JARGDH010000002">
    <property type="protein sequence ID" value="KAL0277721.1"/>
    <property type="molecule type" value="Genomic_DNA"/>
</dbReference>
<evidence type="ECO:0000259" key="5">
    <source>
        <dbReference type="Pfam" id="PF01168"/>
    </source>
</evidence>
<proteinExistence type="inferred from homology"/>
<feature type="domain" description="Alanine racemase N-terminal" evidence="5">
    <location>
        <begin position="31"/>
        <end position="244"/>
    </location>
</feature>
<dbReference type="FunFam" id="3.20.20.10:FF:000007">
    <property type="entry name" value="Pyridoxal phosphate homeostasis protein"/>
    <property type="match status" value="1"/>
</dbReference>
<dbReference type="SUPFAM" id="SSF51419">
    <property type="entry name" value="PLP-binding barrel"/>
    <property type="match status" value="1"/>
</dbReference>
<dbReference type="GO" id="GO:0030170">
    <property type="term" value="F:pyridoxal phosphate binding"/>
    <property type="evidence" value="ECO:0007669"/>
    <property type="project" value="UniProtKB-UniRule"/>
</dbReference>
<comment type="caution">
    <text evidence="6">The sequence shown here is derived from an EMBL/GenBank/DDBJ whole genome shotgun (WGS) entry which is preliminary data.</text>
</comment>
<keyword evidence="1 2" id="KW-0663">Pyridoxal phosphate</keyword>
<dbReference type="PIRSF" id="PIRSF004848">
    <property type="entry name" value="YBL036c_PLPDEIII"/>
    <property type="match status" value="1"/>
</dbReference>
<gene>
    <name evidence="6" type="ORF">PYX00_004912</name>
</gene>
<name>A0AAW2I793_9NEOP</name>
<dbReference type="CDD" id="cd06822">
    <property type="entry name" value="PLPDE_III_YBL036c_euk"/>
    <property type="match status" value="1"/>
</dbReference>
<feature type="modified residue" description="N6-(pyridoxal phosphate)lysine" evidence="2 3">
    <location>
        <position position="38"/>
    </location>
</feature>
<evidence type="ECO:0000256" key="4">
    <source>
        <dbReference type="RuleBase" id="RU004514"/>
    </source>
</evidence>
<comment type="similarity">
    <text evidence="2 4">Belongs to the pyridoxal phosphate-binding protein YggS/PROSC family.</text>
</comment>
<comment type="cofactor">
    <cofactor evidence="3">
        <name>pyridoxal 5'-phosphate</name>
        <dbReference type="ChEBI" id="CHEBI:597326"/>
    </cofactor>
</comment>
<dbReference type="InterPro" id="IPR029066">
    <property type="entry name" value="PLP-binding_barrel"/>
</dbReference>
<protein>
    <recommendedName>
        <fullName evidence="2">Pyridoxal phosphate homeostasis protein</fullName>
        <shortName evidence="2">PLP homeostasis protein</shortName>
    </recommendedName>
</protein>
<comment type="function">
    <text evidence="2">Pyridoxal 5'-phosphate (PLP)-binding protein, which may be involved in intracellular homeostatic regulation of pyridoxal 5'-phosphate (PLP), the active form of vitamin B6.</text>
</comment>
<organism evidence="6">
    <name type="scientific">Menopon gallinae</name>
    <name type="common">poultry shaft louse</name>
    <dbReference type="NCBI Taxonomy" id="328185"/>
    <lineage>
        <taxon>Eukaryota</taxon>
        <taxon>Metazoa</taxon>
        <taxon>Ecdysozoa</taxon>
        <taxon>Arthropoda</taxon>
        <taxon>Hexapoda</taxon>
        <taxon>Insecta</taxon>
        <taxon>Pterygota</taxon>
        <taxon>Neoptera</taxon>
        <taxon>Paraneoptera</taxon>
        <taxon>Psocodea</taxon>
        <taxon>Troctomorpha</taxon>
        <taxon>Phthiraptera</taxon>
        <taxon>Amblycera</taxon>
        <taxon>Menoponidae</taxon>
        <taxon>Menopon</taxon>
    </lineage>
</organism>
<dbReference type="PROSITE" id="PS01211">
    <property type="entry name" value="UPF0001"/>
    <property type="match status" value="1"/>
</dbReference>
<dbReference type="Pfam" id="PF01168">
    <property type="entry name" value="Ala_racemase_N"/>
    <property type="match status" value="1"/>
</dbReference>
<dbReference type="PANTHER" id="PTHR10146">
    <property type="entry name" value="PROLINE SYNTHETASE CO-TRANSCRIBED BACTERIAL HOMOLOG PROTEIN"/>
    <property type="match status" value="1"/>
</dbReference>